<dbReference type="AlphaFoldDB" id="X0U5M7"/>
<feature type="transmembrane region" description="Helical" evidence="1">
    <location>
        <begin position="12"/>
        <end position="31"/>
    </location>
</feature>
<reference evidence="2" key="1">
    <citation type="journal article" date="2014" name="Front. Microbiol.">
        <title>High frequency of phylogenetically diverse reductive dehalogenase-homologous genes in deep subseafloor sedimentary metagenomes.</title>
        <authorList>
            <person name="Kawai M."/>
            <person name="Futagami T."/>
            <person name="Toyoda A."/>
            <person name="Takaki Y."/>
            <person name="Nishi S."/>
            <person name="Hori S."/>
            <person name="Arai W."/>
            <person name="Tsubouchi T."/>
            <person name="Morono Y."/>
            <person name="Uchiyama I."/>
            <person name="Ito T."/>
            <person name="Fujiyama A."/>
            <person name="Inagaki F."/>
            <person name="Takami H."/>
        </authorList>
    </citation>
    <scope>NUCLEOTIDE SEQUENCE</scope>
    <source>
        <strain evidence="2">Expedition CK06-06</strain>
    </source>
</reference>
<keyword evidence="1" id="KW-1133">Transmembrane helix</keyword>
<protein>
    <submittedName>
        <fullName evidence="2">Uncharacterized protein</fullName>
    </submittedName>
</protein>
<evidence type="ECO:0000256" key="1">
    <source>
        <dbReference type="SAM" id="Phobius"/>
    </source>
</evidence>
<organism evidence="2">
    <name type="scientific">marine sediment metagenome</name>
    <dbReference type="NCBI Taxonomy" id="412755"/>
    <lineage>
        <taxon>unclassified sequences</taxon>
        <taxon>metagenomes</taxon>
        <taxon>ecological metagenomes</taxon>
    </lineage>
</organism>
<comment type="caution">
    <text evidence="2">The sequence shown here is derived from an EMBL/GenBank/DDBJ whole genome shotgun (WGS) entry which is preliminary data.</text>
</comment>
<dbReference type="EMBL" id="BARS01013321">
    <property type="protein sequence ID" value="GAF95677.1"/>
    <property type="molecule type" value="Genomic_DNA"/>
</dbReference>
<accession>X0U5M7</accession>
<gene>
    <name evidence="2" type="ORF">S01H1_23213</name>
</gene>
<evidence type="ECO:0000313" key="2">
    <source>
        <dbReference type="EMBL" id="GAF95677.1"/>
    </source>
</evidence>
<sequence length="34" mass="3941">AENAIFTQILPQLGILLLMGTVFFLIAVWRFKFE</sequence>
<keyword evidence="1" id="KW-0472">Membrane</keyword>
<name>X0U5M7_9ZZZZ</name>
<proteinExistence type="predicted"/>
<feature type="non-terminal residue" evidence="2">
    <location>
        <position position="1"/>
    </location>
</feature>
<keyword evidence="1" id="KW-0812">Transmembrane</keyword>